<dbReference type="PANTHER" id="PTHR43281">
    <property type="entry name" value="FARNESYL DIPHOSPHATE SYNTHASE"/>
    <property type="match status" value="1"/>
</dbReference>
<dbReference type="SFLD" id="SFLDS00005">
    <property type="entry name" value="Isoprenoid_Synthase_Type_I"/>
    <property type="match status" value="1"/>
</dbReference>
<keyword evidence="6" id="KW-0414">Isoprene biosynthesis</keyword>
<dbReference type="Gene3D" id="1.10.600.10">
    <property type="entry name" value="Farnesyl Diphosphate Synthase"/>
    <property type="match status" value="1"/>
</dbReference>
<dbReference type="RefSeq" id="WP_345423928.1">
    <property type="nucleotide sequence ID" value="NZ_AP031496.1"/>
</dbReference>
<proteinExistence type="inferred from homology"/>
<comment type="caution">
    <text evidence="8">The sequence shown here is derived from an EMBL/GenBank/DDBJ whole genome shotgun (WGS) entry which is preliminary data.</text>
</comment>
<dbReference type="AlphaFoldDB" id="A0AAV3U4X2"/>
<gene>
    <name evidence="8" type="ORF">GCM10025791_29960</name>
</gene>
<dbReference type="GO" id="GO:0046872">
    <property type="term" value="F:metal ion binding"/>
    <property type="evidence" value="ECO:0007669"/>
    <property type="project" value="UniProtKB-KW"/>
</dbReference>
<protein>
    <submittedName>
        <fullName evidence="8">(2E,6E)-farnesyl diphosphate synthase</fullName>
    </submittedName>
</protein>
<accession>A0AAV3U4X2</accession>
<dbReference type="PROSITE" id="PS00444">
    <property type="entry name" value="POLYPRENYL_SYNTHASE_2"/>
    <property type="match status" value="1"/>
</dbReference>
<evidence type="ECO:0000256" key="7">
    <source>
        <dbReference type="RuleBase" id="RU004466"/>
    </source>
</evidence>
<name>A0AAV3U4X2_9ALTE</name>
<organism evidence="8 9">
    <name type="scientific">Halioxenophilus aromaticivorans</name>
    <dbReference type="NCBI Taxonomy" id="1306992"/>
    <lineage>
        <taxon>Bacteria</taxon>
        <taxon>Pseudomonadati</taxon>
        <taxon>Pseudomonadota</taxon>
        <taxon>Gammaproteobacteria</taxon>
        <taxon>Alteromonadales</taxon>
        <taxon>Alteromonadaceae</taxon>
        <taxon>Halioxenophilus</taxon>
    </lineage>
</organism>
<reference evidence="9" key="1">
    <citation type="journal article" date="2019" name="Int. J. Syst. Evol. Microbiol.">
        <title>The Global Catalogue of Microorganisms (GCM) 10K type strain sequencing project: providing services to taxonomists for standard genome sequencing and annotation.</title>
        <authorList>
            <consortium name="The Broad Institute Genomics Platform"/>
            <consortium name="The Broad Institute Genome Sequencing Center for Infectious Disease"/>
            <person name="Wu L."/>
            <person name="Ma J."/>
        </authorList>
    </citation>
    <scope>NUCLEOTIDE SEQUENCE [LARGE SCALE GENOMIC DNA]</scope>
    <source>
        <strain evidence="9">JCM 19134</strain>
    </source>
</reference>
<dbReference type="InterPro" id="IPR053378">
    <property type="entry name" value="Prenyl_diphosphate_synthase"/>
</dbReference>
<comment type="similarity">
    <text evidence="2 7">Belongs to the FPP/GGPP synthase family.</text>
</comment>
<dbReference type="InterPro" id="IPR000092">
    <property type="entry name" value="Polyprenyl_synt"/>
</dbReference>
<evidence type="ECO:0000256" key="5">
    <source>
        <dbReference type="ARBA" id="ARBA00022842"/>
    </source>
</evidence>
<evidence type="ECO:0000256" key="4">
    <source>
        <dbReference type="ARBA" id="ARBA00022723"/>
    </source>
</evidence>
<evidence type="ECO:0000256" key="3">
    <source>
        <dbReference type="ARBA" id="ARBA00022679"/>
    </source>
</evidence>
<dbReference type="PANTHER" id="PTHR43281:SF1">
    <property type="entry name" value="FARNESYL DIPHOSPHATE SYNTHASE"/>
    <property type="match status" value="1"/>
</dbReference>
<evidence type="ECO:0000313" key="8">
    <source>
        <dbReference type="EMBL" id="GAA4948070.1"/>
    </source>
</evidence>
<dbReference type="Proteomes" id="UP001409585">
    <property type="component" value="Unassembled WGS sequence"/>
</dbReference>
<dbReference type="GO" id="GO:0016114">
    <property type="term" value="P:terpenoid biosynthetic process"/>
    <property type="evidence" value="ECO:0007669"/>
    <property type="project" value="UniProtKB-ARBA"/>
</dbReference>
<dbReference type="CDD" id="cd00685">
    <property type="entry name" value="Trans_IPPS_HT"/>
    <property type="match status" value="1"/>
</dbReference>
<dbReference type="InterPro" id="IPR033749">
    <property type="entry name" value="Polyprenyl_synt_CS"/>
</dbReference>
<evidence type="ECO:0000313" key="9">
    <source>
        <dbReference type="Proteomes" id="UP001409585"/>
    </source>
</evidence>
<dbReference type="NCBIfam" id="NF045485">
    <property type="entry name" value="FPPsyn"/>
    <property type="match status" value="1"/>
</dbReference>
<sequence>MFQKFLKTSQTRVELALDQWLQAATDDNAKLTEAMRYSAMNGGKRVRSLLAFASAEACGEPARDSLDAIACAIECIHAYSLIHDDLPAMDDDDLRRGKASCHIAYGEANAILAGDALQAEAFRILTAPELALASEIKVQLVQELALASGSQGMVLGQAVDLNAVSQTLSQSQLETMHRLKTGALIRAAVRMGAVATGANDTELAQLTQYAQCVGLAFQVKDDVLDVTADTSTLGKPQGADADMNKPTFVSLLGLKEAERYAQSLHRQALDVLAGFDYRADNLRHISGYIVNRAH</sequence>
<evidence type="ECO:0000256" key="1">
    <source>
        <dbReference type="ARBA" id="ARBA00001946"/>
    </source>
</evidence>
<dbReference type="SUPFAM" id="SSF48576">
    <property type="entry name" value="Terpenoid synthases"/>
    <property type="match status" value="1"/>
</dbReference>
<dbReference type="Pfam" id="PF00348">
    <property type="entry name" value="polyprenyl_synt"/>
    <property type="match status" value="1"/>
</dbReference>
<dbReference type="GO" id="GO:0005737">
    <property type="term" value="C:cytoplasm"/>
    <property type="evidence" value="ECO:0007669"/>
    <property type="project" value="UniProtKB-ARBA"/>
</dbReference>
<keyword evidence="9" id="KW-1185">Reference proteome</keyword>
<evidence type="ECO:0000256" key="2">
    <source>
        <dbReference type="ARBA" id="ARBA00006706"/>
    </source>
</evidence>
<keyword evidence="4" id="KW-0479">Metal-binding</keyword>
<keyword evidence="5" id="KW-0460">Magnesium</keyword>
<dbReference type="PROSITE" id="PS00723">
    <property type="entry name" value="POLYPRENYL_SYNTHASE_1"/>
    <property type="match status" value="1"/>
</dbReference>
<comment type="cofactor">
    <cofactor evidence="1">
        <name>Mg(2+)</name>
        <dbReference type="ChEBI" id="CHEBI:18420"/>
    </cofactor>
</comment>
<dbReference type="EMBL" id="BAABLX010000027">
    <property type="protein sequence ID" value="GAA4948070.1"/>
    <property type="molecule type" value="Genomic_DNA"/>
</dbReference>
<keyword evidence="3 7" id="KW-0808">Transferase</keyword>
<dbReference type="GO" id="GO:0008654">
    <property type="term" value="P:phospholipid biosynthetic process"/>
    <property type="evidence" value="ECO:0007669"/>
    <property type="project" value="UniProtKB-ARBA"/>
</dbReference>
<dbReference type="FunFam" id="1.10.600.10:FF:000001">
    <property type="entry name" value="Geranylgeranyl diphosphate synthase"/>
    <property type="match status" value="1"/>
</dbReference>
<dbReference type="InterPro" id="IPR008949">
    <property type="entry name" value="Isoprenoid_synthase_dom_sf"/>
</dbReference>
<evidence type="ECO:0000256" key="6">
    <source>
        <dbReference type="ARBA" id="ARBA00023229"/>
    </source>
</evidence>
<dbReference type="GO" id="GO:0004659">
    <property type="term" value="F:prenyltransferase activity"/>
    <property type="evidence" value="ECO:0007669"/>
    <property type="project" value="InterPro"/>
</dbReference>
<dbReference type="SFLD" id="SFLDG01017">
    <property type="entry name" value="Polyprenyl_Transferase_Like"/>
    <property type="match status" value="1"/>
</dbReference>